<dbReference type="EMBL" id="BARS01037049">
    <property type="protein sequence ID" value="GAG21879.1"/>
    <property type="molecule type" value="Genomic_DNA"/>
</dbReference>
<dbReference type="SUPFAM" id="SSF55826">
    <property type="entry name" value="YbaK/ProRS associated domain"/>
    <property type="match status" value="1"/>
</dbReference>
<dbReference type="InterPro" id="IPR007214">
    <property type="entry name" value="YbaK/aa-tRNA-synth-assoc-dom"/>
</dbReference>
<reference evidence="2" key="1">
    <citation type="journal article" date="2014" name="Front. Microbiol.">
        <title>High frequency of phylogenetically diverse reductive dehalogenase-homologous genes in deep subseafloor sedimentary metagenomes.</title>
        <authorList>
            <person name="Kawai M."/>
            <person name="Futagami T."/>
            <person name="Toyoda A."/>
            <person name="Takaki Y."/>
            <person name="Nishi S."/>
            <person name="Hori S."/>
            <person name="Arai W."/>
            <person name="Tsubouchi T."/>
            <person name="Morono Y."/>
            <person name="Uchiyama I."/>
            <person name="Ito T."/>
            <person name="Fujiyama A."/>
            <person name="Inagaki F."/>
            <person name="Takami H."/>
        </authorList>
    </citation>
    <scope>NUCLEOTIDE SEQUENCE</scope>
    <source>
        <strain evidence="2">Expedition CK06-06</strain>
    </source>
</reference>
<name>X0VTY4_9ZZZZ</name>
<dbReference type="PANTHER" id="PTHR30411">
    <property type="entry name" value="CYTOPLASMIC PROTEIN"/>
    <property type="match status" value="1"/>
</dbReference>
<dbReference type="Pfam" id="PF04073">
    <property type="entry name" value="tRNA_edit"/>
    <property type="match status" value="1"/>
</dbReference>
<evidence type="ECO:0000313" key="2">
    <source>
        <dbReference type="EMBL" id="GAG21879.1"/>
    </source>
</evidence>
<dbReference type="InterPro" id="IPR036754">
    <property type="entry name" value="YbaK/aa-tRNA-synt-asso_dom_sf"/>
</dbReference>
<feature type="non-terminal residue" evidence="2">
    <location>
        <position position="1"/>
    </location>
</feature>
<organism evidence="2">
    <name type="scientific">marine sediment metagenome</name>
    <dbReference type="NCBI Taxonomy" id="412755"/>
    <lineage>
        <taxon>unclassified sequences</taxon>
        <taxon>metagenomes</taxon>
        <taxon>ecological metagenomes</taxon>
    </lineage>
</organism>
<protein>
    <recommendedName>
        <fullName evidence="1">YbaK/aminoacyl-tRNA synthetase-associated domain-containing protein</fullName>
    </recommendedName>
</protein>
<dbReference type="Gene3D" id="3.90.960.10">
    <property type="entry name" value="YbaK/aminoacyl-tRNA synthetase-associated domain"/>
    <property type="match status" value="1"/>
</dbReference>
<evidence type="ECO:0000259" key="1">
    <source>
        <dbReference type="Pfam" id="PF04073"/>
    </source>
</evidence>
<accession>X0VTY4</accession>
<dbReference type="AlphaFoldDB" id="X0VTY4"/>
<dbReference type="GO" id="GO:0002161">
    <property type="term" value="F:aminoacyl-tRNA deacylase activity"/>
    <property type="evidence" value="ECO:0007669"/>
    <property type="project" value="InterPro"/>
</dbReference>
<feature type="domain" description="YbaK/aminoacyl-tRNA synthetase-associated" evidence="1">
    <location>
        <begin position="4"/>
        <end position="108"/>
    </location>
</feature>
<comment type="caution">
    <text evidence="2">The sequence shown here is derived from an EMBL/GenBank/DDBJ whole genome shotgun (WGS) entry which is preliminary data.</text>
</comment>
<dbReference type="CDD" id="cd04333">
    <property type="entry name" value="ProX_deacylase"/>
    <property type="match status" value="1"/>
</dbReference>
<proteinExistence type="predicted"/>
<sequence length="128" mass="13826">ALDTTLGSIVKSLLFLADGEPVLVLVAGDRRADPAKLKELLGARRVMIADAERVRRETGFSIGGVPPIGHQQPLPTWIDGSLARFETVYAAAGHPHAVFPIAFETLVRITDGHVADVTETPYTEDKKK</sequence>
<gene>
    <name evidence="2" type="ORF">S01H1_56855</name>
</gene>
<dbReference type="PANTHER" id="PTHR30411:SF1">
    <property type="entry name" value="CYTOPLASMIC PROTEIN"/>
    <property type="match status" value="1"/>
</dbReference>